<evidence type="ECO:0000313" key="1">
    <source>
        <dbReference type="EMBL" id="KKW92242.1"/>
    </source>
</evidence>
<comment type="caution">
    <text evidence="1">The sequence shown here is derived from an EMBL/GenBank/DDBJ whole genome shotgun (WGS) entry which is preliminary data.</text>
</comment>
<keyword evidence="2" id="KW-1185">Reference proteome</keyword>
<evidence type="ECO:0008006" key="3">
    <source>
        <dbReference type="Google" id="ProtNLM"/>
    </source>
</evidence>
<dbReference type="AlphaFoldDB" id="A0A0M3APY9"/>
<dbReference type="Proteomes" id="UP000033874">
    <property type="component" value="Unassembled WGS sequence"/>
</dbReference>
<protein>
    <recommendedName>
        <fullName evidence="3">CopG family transcriptional regulator</fullName>
    </recommendedName>
</protein>
<organism evidence="1 2">
    <name type="scientific">Sphingobium chungbukense</name>
    <dbReference type="NCBI Taxonomy" id="56193"/>
    <lineage>
        <taxon>Bacteria</taxon>
        <taxon>Pseudomonadati</taxon>
        <taxon>Pseudomonadota</taxon>
        <taxon>Alphaproteobacteria</taxon>
        <taxon>Sphingomonadales</taxon>
        <taxon>Sphingomonadaceae</taxon>
        <taxon>Sphingobium</taxon>
    </lineage>
</organism>
<proteinExistence type="predicted"/>
<sequence>MGRPPLWSENMHARFRAGTFNRINAVLREDEDRTDFVREAVEREIERRTKEAKSSGAGENR</sequence>
<dbReference type="EMBL" id="LBIC01000004">
    <property type="protein sequence ID" value="KKW92242.1"/>
    <property type="molecule type" value="Genomic_DNA"/>
</dbReference>
<name>A0A0M3APY9_9SPHN</name>
<dbReference type="PATRIC" id="fig|56193.3.peg.2058"/>
<reference evidence="1 2" key="1">
    <citation type="submission" date="2015-04" db="EMBL/GenBank/DDBJ databases">
        <title>Genome sequence of aromatic hydrocarbons-degrading Sphingobium chungbukense DJ77.</title>
        <authorList>
            <person name="Kim Y.-C."/>
            <person name="Chae J.-C."/>
        </authorList>
    </citation>
    <scope>NUCLEOTIDE SEQUENCE [LARGE SCALE GENOMIC DNA]</scope>
    <source>
        <strain evidence="1 2">DJ77</strain>
    </source>
</reference>
<accession>A0A0M3APY9</accession>
<evidence type="ECO:0000313" key="2">
    <source>
        <dbReference type="Proteomes" id="UP000033874"/>
    </source>
</evidence>
<gene>
    <name evidence="1" type="ORF">YP76_09910</name>
</gene>